<feature type="compositionally biased region" description="Basic and acidic residues" evidence="7">
    <location>
        <begin position="3315"/>
        <end position="3374"/>
    </location>
</feature>
<feature type="compositionally biased region" description="Basic and acidic residues" evidence="7">
    <location>
        <begin position="3446"/>
        <end position="3482"/>
    </location>
</feature>
<feature type="domain" description="Ig-like" evidence="8">
    <location>
        <begin position="3482"/>
        <end position="3579"/>
    </location>
</feature>
<dbReference type="InterPro" id="IPR003599">
    <property type="entry name" value="Ig_sub"/>
</dbReference>
<dbReference type="GO" id="GO:0019899">
    <property type="term" value="F:enzyme binding"/>
    <property type="evidence" value="ECO:0007669"/>
    <property type="project" value="UniProtKB-ARBA"/>
</dbReference>
<feature type="domain" description="Ig-like" evidence="8">
    <location>
        <begin position="5614"/>
        <end position="5706"/>
    </location>
</feature>
<feature type="domain" description="Ig-like" evidence="8">
    <location>
        <begin position="2479"/>
        <end position="2571"/>
    </location>
</feature>
<feature type="domain" description="Ig-like" evidence="8">
    <location>
        <begin position="1805"/>
        <end position="1894"/>
    </location>
</feature>
<dbReference type="GO" id="GO:0060298">
    <property type="term" value="P:positive regulation of sarcomere organization"/>
    <property type="evidence" value="ECO:0007669"/>
    <property type="project" value="UniProtKB-ARBA"/>
</dbReference>
<feature type="domain" description="Ig-like" evidence="8">
    <location>
        <begin position="4691"/>
        <end position="4782"/>
    </location>
</feature>
<feature type="domain" description="Ig-like" evidence="8">
    <location>
        <begin position="2587"/>
        <end position="2678"/>
    </location>
</feature>
<keyword evidence="10" id="KW-1185">Reference proteome</keyword>
<dbReference type="CDD" id="cd00096">
    <property type="entry name" value="Ig"/>
    <property type="match status" value="3"/>
</dbReference>
<feature type="domain" description="Ig-like" evidence="8">
    <location>
        <begin position="2688"/>
        <end position="2794"/>
    </location>
</feature>
<feature type="domain" description="Ig-like" evidence="8">
    <location>
        <begin position="2276"/>
        <end position="2366"/>
    </location>
</feature>
<feature type="region of interest" description="Disordered" evidence="7">
    <location>
        <begin position="3215"/>
        <end position="3482"/>
    </location>
</feature>
<feature type="region of interest" description="Disordered" evidence="7">
    <location>
        <begin position="43"/>
        <end position="110"/>
    </location>
</feature>
<dbReference type="FunFam" id="2.60.40.10:FF:000080">
    <property type="entry name" value="Myosin light chain kinase, smooth muscle"/>
    <property type="match status" value="1"/>
</dbReference>
<feature type="domain" description="Ig-like" evidence="8">
    <location>
        <begin position="5017"/>
        <end position="5107"/>
    </location>
</feature>
<feature type="domain" description="Ig-like" evidence="8">
    <location>
        <begin position="4372"/>
        <end position="4463"/>
    </location>
</feature>
<feature type="domain" description="Ig-like" evidence="8">
    <location>
        <begin position="3783"/>
        <end position="3873"/>
    </location>
</feature>
<dbReference type="FunFam" id="2.60.40.10:FF:000425">
    <property type="entry name" value="Myosin light chain kinase"/>
    <property type="match status" value="8"/>
</dbReference>
<dbReference type="SUPFAM" id="SSF49265">
    <property type="entry name" value="Fibronectin type III"/>
    <property type="match status" value="1"/>
</dbReference>
<feature type="domain" description="Ig-like" evidence="8">
    <location>
        <begin position="524"/>
        <end position="613"/>
    </location>
</feature>
<dbReference type="FunFam" id="2.60.40.10:FF:001436">
    <property type="entry name" value="Muscle M-line assembly protein unc-89"/>
    <property type="match status" value="1"/>
</dbReference>
<evidence type="ECO:0000256" key="1">
    <source>
        <dbReference type="ARBA" id="ARBA00004161"/>
    </source>
</evidence>
<dbReference type="InterPro" id="IPR013106">
    <property type="entry name" value="Ig_V-set"/>
</dbReference>
<evidence type="ECO:0000256" key="2">
    <source>
        <dbReference type="ARBA" id="ARBA00006692"/>
    </source>
</evidence>
<dbReference type="PROSITE" id="PS50835">
    <property type="entry name" value="IG_LIKE"/>
    <property type="match status" value="45"/>
</dbReference>
<feature type="domain" description="Ig-like" evidence="8">
    <location>
        <begin position="3876"/>
        <end position="3967"/>
    </location>
</feature>
<dbReference type="Pfam" id="PF07679">
    <property type="entry name" value="I-set"/>
    <property type="match status" value="48"/>
</dbReference>
<evidence type="ECO:0000259" key="9">
    <source>
        <dbReference type="PROSITE" id="PS50853"/>
    </source>
</evidence>
<feature type="domain" description="Ig-like" evidence="8">
    <location>
        <begin position="3676"/>
        <end position="3771"/>
    </location>
</feature>
<feature type="region of interest" description="Disordered" evidence="7">
    <location>
        <begin position="5222"/>
        <end position="5243"/>
    </location>
</feature>
<feature type="domain" description="Ig-like" evidence="8">
    <location>
        <begin position="145"/>
        <end position="210"/>
    </location>
</feature>
<feature type="domain" description="Ig-like" evidence="8">
    <location>
        <begin position="3122"/>
        <end position="3211"/>
    </location>
</feature>
<feature type="domain" description="Ig-like" evidence="8">
    <location>
        <begin position="2374"/>
        <end position="2459"/>
    </location>
</feature>
<proteinExistence type="inferred from homology"/>
<feature type="domain" description="Ig-like" evidence="8">
    <location>
        <begin position="1184"/>
        <end position="1271"/>
    </location>
</feature>
<feature type="compositionally biased region" description="Basic and acidic residues" evidence="7">
    <location>
        <begin position="3382"/>
        <end position="3439"/>
    </location>
</feature>
<dbReference type="SUPFAM" id="SSF48726">
    <property type="entry name" value="Immunoglobulin"/>
    <property type="match status" value="49"/>
</dbReference>
<comment type="subcellular location">
    <subcellularLocation>
        <location evidence="1">Cytoplasm</location>
        <location evidence="1">Myofibril</location>
        <location evidence="1">Sarcomere</location>
        <location evidence="1">A band</location>
    </subcellularLocation>
</comment>
<feature type="region of interest" description="Disordered" evidence="7">
    <location>
        <begin position="819"/>
        <end position="861"/>
    </location>
</feature>
<feature type="domain" description="Ig-like" evidence="8">
    <location>
        <begin position="326"/>
        <end position="414"/>
    </location>
</feature>
<dbReference type="Gene3D" id="2.60.40.10">
    <property type="entry name" value="Immunoglobulins"/>
    <property type="match status" value="50"/>
</dbReference>
<dbReference type="FunFam" id="2.60.40.10:FF:000107">
    <property type="entry name" value="Myosin, light chain kinase a"/>
    <property type="match status" value="11"/>
</dbReference>
<feature type="domain" description="Ig-like" evidence="8">
    <location>
        <begin position="4163"/>
        <end position="4256"/>
    </location>
</feature>
<dbReference type="GO" id="GO:0045989">
    <property type="term" value="P:positive regulation of striated muscle contraction"/>
    <property type="evidence" value="ECO:0007669"/>
    <property type="project" value="UniProtKB-ARBA"/>
</dbReference>
<feature type="domain" description="Ig-like" evidence="8">
    <location>
        <begin position="225"/>
        <end position="316"/>
    </location>
</feature>
<feature type="domain" description="Ig-like" evidence="8">
    <location>
        <begin position="986"/>
        <end position="1077"/>
    </location>
</feature>
<keyword evidence="3" id="KW-0963">Cytoplasm</keyword>
<name>A0A914I3C4_GLORO</name>
<feature type="domain" description="Ig-like" evidence="8">
    <location>
        <begin position="4069"/>
        <end position="4159"/>
    </location>
</feature>
<sequence>MVLRVMYVIELLETEEGGIELVDPSWCKRDYYNKCTLSLSLAPPPTTSRRLSLKHNRNIDTMPSLRRMAGTRSSPTPGPEEGPPRKKVKSPPVISPTGSSTSLYSGGSSSIEWTTTGTSLEMQGTRVTRTQYGFRTLQESSAKMCLKVTGYPLPDITWYMDDVLLKNDERHTFYSDDEGFFALTIDPVQTEDTGRYTCVATNEYGQASTSAFFRVLKVEKKSAVPSFIKLLVERLDCKEGDVISFNCEVDGWPEPELIWLVDDQPLRPSHDFRIQYDGQYAKLEIRDAQPDDTGTYTVRISNEYGNAMSRSMLTVASDPDKNHVPPEFQAMIEDMECNEGDTVKFKAVLTGDPVPEVIWYINGVPLTESEKIRFINEDGICLLTIKDVSRHFDGIVTCQGKNRLGSGSCEARLRVRVPPMPPQFERPLEDRVITEGGAVMFELDVIGYPEPIVDFRLKGRPLVHGEHGVDIRAVDGHYRVTVARCMMDAHDGELLARATNEHGQAESRARLTVEPEEEESRSAPTFIKDIEDQTVKQGQEATFDTVVRGSPMPSISWFLNGQKLDAGITPGVVSIQADGAEHKIVLDSTQWAGTVLCRAENHIGRFETKARLIVLPAEKQKKAPMFRQPLADRTETEGATAVFEVTAEAEPPPKFRWTLNGTELTTDTGGRVRLREFEGSSKLELDGCKLEDGGMLECSASNSEGNALTTARFSVQRKPKAPELDMKPRTVQTERGEQAIFEAHADAMPAPEYAWSVGGRRIFALADGAHVELDEVTGVCKLILDTNQFSDSGLVVVNASNKLGSDECSARLIVVEPMPTPPIKKSRFSDEEESKTSSTESQVTQVQNVQKTGTGEEPMEGVEVEGKPVSIVQEQKPKPEFKQGLDQLLECRQGQELVVEVKIQNADSVKWFMDDQILQDGTRGVHIEEKLHEHVESFSRVVLPPDMQQTGQQNATPLLMVEAANEAGTSESSTRIRVVSAGLVEPRFTQQLQSASVKEGEQVEMSATVDGQPAPSVKWLLNEKEMEATDTNMQITSGPGGRQSLRIQETSAAQHSGRMVVHAENSQGSAESTADVTVQPKPGPPYFSREPQNHEVTDEVESVKFSAIVHGNPLPAVYWYLKGECLVSGENLRVKHDAVSGKTSIRLFHPNTDDSGEVKVVAQNVHGQAEAGATLKVDKRSGIPRFLTDMNDRQVIEGDKVKFSAKIEAFPEPEVQWTFNGEPVKADNIKVSSEGNLHMLEINDVQLGQAGDLACTAKNSAGSKRQNAHLTVKESGGAPVFVRSIEERLVEVNKTLVMEAQLGPGVKPTPEVRWLKDGQQLQSDEHLKLSAEANGVHKLIITRAAQTDKGRITLQAENKFGTAECSANIGVQSCFQEKPKFLSDLGPITVKEGDSLYAKVLVSGDPIPETKWYINNDMVGKTEDTELTSEGGVHTLVIHGCTTDMTGKIKCVAHNRWDRITIEGKLTVMAPVPVEFETALCDATCREGDTLKLKAVLLGEPMPDVTWFINGKKLEELQNIKIHADAGTYTVIIKNITIDYSGLVVCEAVNEFGKASSQATLKVLPRGEPPDFLEWLSNVRARPGSQVQHKVVYTGDPRPSVAWFINGQEVHDSSELSIRTDSNTSTLVVNNFNPDKHVGEIICKAENDAGEVSCTANMATYTSDMFTESESGSMVEGQQMHDLLEAERQTMRTPTPIMAPAFITKIKDTRAQRGHQAIFECVVPDTKGVCCKWLKDGKEIELIARIRVQVQTIEGFTTSELVIDEVEPEDAGKYTVVVENVAGSAVCEAELTVVETMDKSVQIAPEFVVRLQDKLVHESERCTFECKVTGLPEPTCSWYRDEERLTEEAHQVHIENVKGVQRLTIDSVEVTQTGTYTCRAENIMGRTQTNATLRVETQAPQFTRTLSDQEAQIGGTRVSIQHDETNTHWRMVIKDVLEGDLRQYRAVAKNSVGQAVSECTVRASEPGVERPRIVDGLKRLRVKEHETAEMCVRVLGTGKPGQPPPEVQWFRNGEPLQPDGQKLELVEYREAGEFKLIIHDCLTEDAGDYGVRISNKVGQDTSHAQIAVDRVEEEAQRPEFTEPLKDVSVKLSESVMLRVTVIGKPEPQLEWLKDGEPVQIDGQHIVRKDDEAVVGRHSLTLQDACLEDAGLYTCKASNKAGEAESRGRLSVQEEIETPRFTEGLKDMHIKEDESATLSVTVTGKPKPEVHWYKDGAPAQVDTVHVVQRDGKQGQHALTLNNVTTSDAGTYTCKAVNKAGQAETNTKLNVQEVTEAPKFVEGLRPVEVREGESGTLSVVVSGKPEPKLEWYKDGYPVNIDGDHIVQHDDFQGRHRLVIKDAKTRDAGSYTCKAVNNAGQVVTQAKFGVIEDVKVPKFIQELKPLDVNEGDTGTMTVKVDGKPEPKIEWFKDGRPVQIDGQHIVRKDEPDGRHSLTIKNARPEDAGTYSCKASNKAGQSVSEANFGVQQRLEEAAPQQAEPMFLVPLEPQTVREGETAEMSCKVNAEESKPDIRWYRDEKPIVPGQEPNVVIEQLADGTLKMRVLSATKAEIGMYRCEAVNVAGRAQTSAPLKYAEEMEVEHKFEQAEPIFLRPLEPKMVREGETAEMSCKVNVESKPDIHWYRDEKPIVPGQEPNVIIEELADGTQTLRVLHASATDMGMYRCEAVNPTGRAKTQAPLRYAQERVIEQPQEEHAPLLRWRRTLQDQQVSKGTLRVVFECQLEPTVLNAVKRVDWLKDGAILANKMELYSLRVEQLQDGTQRLLFDREAHFDHIGVYRCVATDASGNQIWTEARLGVIAPRDVEEMAPGPPEFVELLKSCTTTIGGTAVLRCKVKGNPRPTISWSRQGYGPLVESERISTEYHEDGTIILTLTNADMDDTGEYRCDAENDFGTAWTEGPIIVAAEGSLPTEGEAPDFIEPVRPITVKVGDTGILEGRISGLPFPEVKWYKGEQLITPGANPRYRLENLPDGTQRLIITNAQMSDMDDYRCEATNKYGDVWSDVTLTVQEPEPEEEPSSPYFVKGLQEVRATEGEQAEFECIVKGWPTPEIKWYKDSDEIGPEDVHFNATQLPDGTCRLTLPTARITDAGVFRCSATNPSGTARTEAPLRVLLTDEAPMPTEVTPKFLQELKPVQAKEGDEAVFECKVSGVPQPEIKWYKDGVPLGLADGVKFEALSDGTQRLIIPKSRLDDQGNYCCEATNPAGTVTTKAPLSVIQEKPTEEEAKPMEEEKPLGEEAKMEWEEAKPTEEEAKPSEEEAKPMEEEKPLEKTAKVGWEEAKQKEEEAKPAEEEAKPMEEEKPPKELAKMEWEEAEPKEEEVKPFEEEAKPMEEQKPSEEEAKMGWEEAKPKEEAKPAEEEAKPMDEEKPSEEAAKMGWEEAEPKEEEVKPFEEEAKPVEEQKPSEEEAKMGWEEAKPKEEEEPKPAEEEAKPMKEEKPPEEAGKMGWAEVKPKEEEVKPFEEEAKPLEEEKPLEEGAKVGEELEKPKAIEVEAPTVRKGLQDQSLRKGSPLVLDVEMDGSPTDVQWFRDGYPLDEASGAVAEDLGGGHFRLTIPELANDGDFGRYAVKVSNEAGDAESVANITEKAPAEQKPEIVRGLVPISVRPGEPTKFEVEVKGPVRSVKWYKNGREIEQPETEQDGNCYRLIISSAGADDEADYKVVVANLGGEAQSEAPLHLIKPLRFVRPLEDVTVPKSHRAVLSAETDRAPAFAVKWFKDGQELRPSETGTKAQPKRVSDTKFRLEVPDTDADDTADYSIKVFDREDEPGVECSCALTVLLPEEKPAEPPRFERPLREQTIPEEDELVLEVETFGKPHTVRWYKNGQQLSPSDRSRMEKLGPDRFRLVVPSALQDDTGDYACEIANDAGLARCEARQTVEPFPEFIRPLQDLTVVEGERAEFWCETNLRSIPHTVKWFCNGQELKADGRHELKVENSGGIFRMIIKSANKSDGGTVRIKLENTAGKAYSEAKLTVQNAKKELPKIVKALLDQIVAEGESLTFEVQIAGDVDQIRWLKDGQPLDKDGRVKMVKVDDQTYRMTIPSAELSDAGEFEVQAINDAGKAVSSAHAEVDRMPRIVQGLVPTDVDEGDEHVFRVETSAPIRTVKWFKNGKEIDAPPGARIRLKDVSPKKYELVIENALLDDVANYRVVLSNRAGECESSADLGVHKPSVFKLRKGLQDVTIDEGQPLELVSELDGDEPSGVKWFKNGEEITPDDHIKILSNPSTGIYSLSISSALASDGGAYRVVFENPRGGELSSGSVAHVRAKKRAAETSPALFLSPLEDVELPEGETLNLKCKVGGQPLPEEVQWFKDEIQLKPDGDRITIRLGLDGTATLRIRDVLLGEAGQFKATASNEAGQAETKCHVKVLSREPEPMAPKFVIPLRSMEGTPGERAEFTVKVRGVPTPELQWILNDAPIDFARETRFKLEDMSNGNWTMTIQDIQETDFGTLRCVATNAHGRDECDAQFDPSADWLAGQRDKEGWPPRFNVPLWGRRVPEGQPMAIECHVDAKPTADIEWFYKGKLLEASDEVEMRNTPDGACRVRIAHFREEHVGEYLCAAKNLYGVADTRAHYNVEVEEVGQAKEKKEFAPRFNPGLTDQQLNAGDQLRLNCHVEAVPPATVQFYKDGVPMRALDRCTIDYSPETGDCTLTVQDATEADAGAYRCVAQNAHGSTNTACQVNVRAQKAEPKKEGAEPCFTRGLVDQYIERGDTLVFTCAVTGDPEPEIKWFCNGKLLKPSDRVLIEQLPGGECKLTIKDCSMTDEGIYRCEATSLLGTAKTQATAHVEAGKKVEKPKVVEGEAPHFIVPLEDLSVFVGSAIEMECKCAGVPMPIVKWSKDGRPLMEDVRFEWDNRPDQGHYRLRIRETTLHDEGTYRCVATNDSGQASTKAFVRVDEGIETRAPVEEATPAQISVKLADQRVQEGQPLKLHCKVEGIPTPELVWYKDGEQVRPSERVQLERDVDGNAYLIIPKCTLDDDGVYRVIATNPHGTAYDKCTITVKKAALEEGPLVPEGAKEMAKAPKLVEPLENVKCPEGTEFVLRCRFSGEPAPTIKWFKDGDRLIPYERMQIADLSPEGWCELRVPASLRSDSGNYRCVAENPFGSARSACEVQVLREKKPKEDLQELAKEFGRAPGFTIPLTVKHAKPGDRVIFECLPYGKPFPDIKWLKDGIEIVPSDGVKIEALPDGTQQLTLENVDFPAEGYYRCVATNEHGTASTRAGLTIHGEKPLPKRAEEEEGPVESKPRIRPGLYNQSIHQGSPLEMQICAIGFPTPTVEWLKDGQPLAEAAAAPDSRITIYTDERGAHHLVIVNCQPEDEGDYQVVARNPLGEATSTGTLSVIRPRGVEGAEEAEPGGMPFPPGFIRQVKNKHVFTKMPTIFDCIVVGYPPPDVDWYHNGKKITPGGRIKIQVAGGGSHALLITDTCLEDAGEYVAIARNEHGTATSSAILDVTAPYLDKIKFNNLEDVTPYLTEEYGFKKTKFKAIPTPPDRGPFIKEVTGHYLTLSWIPTKRSPPRYPQVTYVIEIRELPYKEWSLLDYNIPEPVCKVRNLELGKSYQFRVRAENIYGISDPSPASPPSRLMAPPAPVLDKYKRVIPLLDPYAERALDLAHAEQYACTPWFAPGVQEKRFVAENDVSSITLHYSGYPDPKITWKFRGWSIEEGPTSNIRVSTHAGTETTITFLGFNKANAGQYTCMAENQYGKAEQDLLIEAASRPKFIQGLTNREFPSDRPLRLDVRTEGNPAPEIKWLKDWRPLVDSSRVHIVHEPGLDLRSLVIDQPIWSDSGIYSCMAMNDAGQAVTSCTITIEIAEMDFMNDIKLRALKKTVKLERGPLRDIYDIQEADVEEYSASEAASVQNGS</sequence>
<evidence type="ECO:0000256" key="4">
    <source>
        <dbReference type="ARBA" id="ARBA00022737"/>
    </source>
</evidence>
<feature type="compositionally biased region" description="Low complexity" evidence="7">
    <location>
        <begin position="836"/>
        <end position="856"/>
    </location>
</feature>
<feature type="domain" description="Ig-like" evidence="8">
    <location>
        <begin position="1570"/>
        <end position="1659"/>
    </location>
</feature>
<feature type="domain" description="Ig-like" evidence="8">
    <location>
        <begin position="5356"/>
        <end position="5445"/>
    </location>
</feature>
<evidence type="ECO:0000256" key="7">
    <source>
        <dbReference type="SAM" id="MobiDB-lite"/>
    </source>
</evidence>
<dbReference type="Proteomes" id="UP000887572">
    <property type="component" value="Unplaced"/>
</dbReference>
<feature type="domain" description="Ig-like" evidence="8">
    <location>
        <begin position="3976"/>
        <end position="4066"/>
    </location>
</feature>
<dbReference type="SMART" id="SM00408">
    <property type="entry name" value="IGc2"/>
    <property type="match status" value="39"/>
</dbReference>
<dbReference type="GO" id="GO:0040017">
    <property type="term" value="P:positive regulation of locomotion"/>
    <property type="evidence" value="ECO:0007669"/>
    <property type="project" value="UniProtKB-ARBA"/>
</dbReference>
<dbReference type="InterPro" id="IPR013098">
    <property type="entry name" value="Ig_I-set"/>
</dbReference>
<dbReference type="SMART" id="SM00406">
    <property type="entry name" value="IGv"/>
    <property type="match status" value="6"/>
</dbReference>
<feature type="domain" description="Ig-like" evidence="8">
    <location>
        <begin position="1700"/>
        <end position="1792"/>
    </location>
</feature>
<keyword evidence="5" id="KW-1015">Disulfide bond</keyword>
<dbReference type="GO" id="GO:0031672">
    <property type="term" value="C:A band"/>
    <property type="evidence" value="ECO:0007669"/>
    <property type="project" value="UniProtKB-SubCell"/>
</dbReference>
<feature type="compositionally biased region" description="Basic and acidic residues" evidence="7">
    <location>
        <begin position="5222"/>
        <end position="5240"/>
    </location>
</feature>
<feature type="domain" description="Ig-like" evidence="8">
    <location>
        <begin position="3588"/>
        <end position="3672"/>
    </location>
</feature>
<feature type="domain" description="Ig-like" evidence="8">
    <location>
        <begin position="4904"/>
        <end position="4994"/>
    </location>
</feature>
<feature type="domain" description="Ig-like" evidence="8">
    <location>
        <begin position="4480"/>
        <end position="4571"/>
    </location>
</feature>
<dbReference type="PANTHER" id="PTHR47633">
    <property type="entry name" value="IMMUNOGLOBULIN"/>
    <property type="match status" value="1"/>
</dbReference>
<feature type="compositionally biased region" description="Basic and acidic residues" evidence="7">
    <location>
        <begin position="3216"/>
        <end position="3307"/>
    </location>
</feature>
<evidence type="ECO:0000256" key="3">
    <source>
        <dbReference type="ARBA" id="ARBA00022490"/>
    </source>
</evidence>
<dbReference type="InterPro" id="IPR036116">
    <property type="entry name" value="FN3_sf"/>
</dbReference>
<feature type="domain" description="Ig-like" evidence="8">
    <location>
        <begin position="2178"/>
        <end position="2268"/>
    </location>
</feature>
<evidence type="ECO:0000313" key="10">
    <source>
        <dbReference type="Proteomes" id="UP000887572"/>
    </source>
</evidence>
<feature type="domain" description="Ig-like" evidence="8">
    <location>
        <begin position="4798"/>
        <end position="4888"/>
    </location>
</feature>
<feature type="domain" description="Ig-like" evidence="8">
    <location>
        <begin position="3017"/>
        <end position="3107"/>
    </location>
</feature>
<feature type="domain" description="Fibronectin type-III" evidence="9">
    <location>
        <begin position="5484"/>
        <end position="5581"/>
    </location>
</feature>
<feature type="region of interest" description="Disordered" evidence="7">
    <location>
        <begin position="500"/>
        <end position="522"/>
    </location>
</feature>
<dbReference type="InterPro" id="IPR007110">
    <property type="entry name" value="Ig-like_dom"/>
</dbReference>
<dbReference type="InterPro" id="IPR036179">
    <property type="entry name" value="Ig-like_dom_sf"/>
</dbReference>
<feature type="domain" description="Ig-like" evidence="8">
    <location>
        <begin position="2809"/>
        <end position="2901"/>
    </location>
</feature>
<dbReference type="InterPro" id="IPR003961">
    <property type="entry name" value="FN3_dom"/>
</dbReference>
<keyword evidence="6" id="KW-0393">Immunoglobulin domain</keyword>
<feature type="domain" description="Ig-like" evidence="8">
    <location>
        <begin position="5711"/>
        <end position="5801"/>
    </location>
</feature>
<feature type="domain" description="Ig-like" evidence="8">
    <location>
        <begin position="1473"/>
        <end position="1562"/>
    </location>
</feature>
<dbReference type="WBParaSite" id="Gr19_v10_g6932.t2">
    <property type="protein sequence ID" value="Gr19_v10_g6932.t2"/>
    <property type="gene ID" value="Gr19_v10_g6932"/>
</dbReference>
<dbReference type="Pfam" id="PF00041">
    <property type="entry name" value="fn3"/>
    <property type="match status" value="1"/>
</dbReference>
<feature type="domain" description="Ig-like" evidence="8">
    <location>
        <begin position="4269"/>
        <end position="4361"/>
    </location>
</feature>
<feature type="domain" description="Ig-like" evidence="8">
    <location>
        <begin position="1379"/>
        <end position="1467"/>
    </location>
</feature>
<feature type="domain" description="Ig-like" evidence="8">
    <location>
        <begin position="5240"/>
        <end position="5334"/>
    </location>
</feature>
<evidence type="ECO:0000256" key="6">
    <source>
        <dbReference type="ARBA" id="ARBA00023319"/>
    </source>
</evidence>
<dbReference type="SMART" id="SM00409">
    <property type="entry name" value="IG"/>
    <property type="match status" value="48"/>
</dbReference>
<dbReference type="FunFam" id="2.60.40.10:FF:000345">
    <property type="entry name" value="Muscle M-line assembly protein unc-89"/>
    <property type="match status" value="5"/>
</dbReference>
<feature type="domain" description="Ig-like" evidence="8">
    <location>
        <begin position="1971"/>
        <end position="2067"/>
    </location>
</feature>
<dbReference type="PROSITE" id="PS50853">
    <property type="entry name" value="FN3"/>
    <property type="match status" value="1"/>
</dbReference>
<dbReference type="InterPro" id="IPR003598">
    <property type="entry name" value="Ig_sub2"/>
</dbReference>
<dbReference type="FunFam" id="2.60.40.10:FF:000344">
    <property type="entry name" value="Muscle M-line assembly protein unc-89"/>
    <property type="match status" value="1"/>
</dbReference>
<dbReference type="SMART" id="SM00060">
    <property type="entry name" value="FN3"/>
    <property type="match status" value="1"/>
</dbReference>
<keyword evidence="4" id="KW-0677">Repeat</keyword>
<evidence type="ECO:0000256" key="5">
    <source>
        <dbReference type="ARBA" id="ARBA00023157"/>
    </source>
</evidence>
<feature type="domain" description="Ig-like" evidence="8">
    <location>
        <begin position="5129"/>
        <end position="5218"/>
    </location>
</feature>
<feature type="domain" description="Ig-like" evidence="8">
    <location>
        <begin position="2078"/>
        <end position="2170"/>
    </location>
</feature>
<dbReference type="InterPro" id="IPR013783">
    <property type="entry name" value="Ig-like_fold"/>
</dbReference>
<comment type="similarity">
    <text evidence="2">Belongs to the protein kinase superfamily. CAMK Ser/Thr protein kinase family.</text>
</comment>
<accession>A0A914I3C4</accession>
<feature type="domain" description="Ig-like" evidence="8">
    <location>
        <begin position="4586"/>
        <end position="4676"/>
    </location>
</feature>
<feature type="compositionally biased region" description="Low complexity" evidence="7">
    <location>
        <begin position="95"/>
        <end position="110"/>
    </location>
</feature>
<protein>
    <submittedName>
        <fullName evidence="11">Muscle M-line assembly protein unc-89</fullName>
    </submittedName>
</protein>
<dbReference type="CDD" id="cd00063">
    <property type="entry name" value="FN3"/>
    <property type="match status" value="1"/>
</dbReference>
<reference evidence="11" key="1">
    <citation type="submission" date="2022-11" db="UniProtKB">
        <authorList>
            <consortium name="WormBaseParasite"/>
        </authorList>
    </citation>
    <scope>IDENTIFICATION</scope>
</reference>
<feature type="compositionally biased region" description="Basic and acidic residues" evidence="7">
    <location>
        <begin position="500"/>
        <end position="513"/>
    </location>
</feature>
<feature type="domain" description="Ig-like" evidence="8">
    <location>
        <begin position="2913"/>
        <end position="3004"/>
    </location>
</feature>
<evidence type="ECO:0000259" key="8">
    <source>
        <dbReference type="PROSITE" id="PS50835"/>
    </source>
</evidence>
<organism evidence="10 11">
    <name type="scientific">Globodera rostochiensis</name>
    <name type="common">Golden nematode worm</name>
    <name type="synonym">Heterodera rostochiensis</name>
    <dbReference type="NCBI Taxonomy" id="31243"/>
    <lineage>
        <taxon>Eukaryota</taxon>
        <taxon>Metazoa</taxon>
        <taxon>Ecdysozoa</taxon>
        <taxon>Nematoda</taxon>
        <taxon>Chromadorea</taxon>
        <taxon>Rhabditida</taxon>
        <taxon>Tylenchina</taxon>
        <taxon>Tylenchomorpha</taxon>
        <taxon>Tylenchoidea</taxon>
        <taxon>Heteroderidae</taxon>
        <taxon>Heteroderinae</taxon>
        <taxon>Globodera</taxon>
    </lineage>
</organism>
<dbReference type="PANTHER" id="PTHR47633:SF4">
    <property type="entry name" value="MYOPALLADIN ISOFORM X1"/>
    <property type="match status" value="1"/>
</dbReference>
<dbReference type="FunFam" id="2.60.40.10:FF:000032">
    <property type="entry name" value="palladin isoform X1"/>
    <property type="match status" value="4"/>
</dbReference>
<evidence type="ECO:0000313" key="11">
    <source>
        <dbReference type="WBParaSite" id="Gr19_v10_g6932.t2"/>
    </source>
</evidence>
<feature type="domain" description="Ig-like" evidence="8">
    <location>
        <begin position="624"/>
        <end position="714"/>
    </location>
</feature>